<evidence type="ECO:0000313" key="2">
    <source>
        <dbReference type="WBParaSite" id="ES5_v2.g7217.t1"/>
    </source>
</evidence>
<protein>
    <submittedName>
        <fullName evidence="2">Uncharacterized protein</fullName>
    </submittedName>
</protein>
<organism evidence="1 2">
    <name type="scientific">Panagrolaimus sp. ES5</name>
    <dbReference type="NCBI Taxonomy" id="591445"/>
    <lineage>
        <taxon>Eukaryota</taxon>
        <taxon>Metazoa</taxon>
        <taxon>Ecdysozoa</taxon>
        <taxon>Nematoda</taxon>
        <taxon>Chromadorea</taxon>
        <taxon>Rhabditida</taxon>
        <taxon>Tylenchina</taxon>
        <taxon>Panagrolaimomorpha</taxon>
        <taxon>Panagrolaimoidea</taxon>
        <taxon>Panagrolaimidae</taxon>
        <taxon>Panagrolaimus</taxon>
    </lineage>
</organism>
<sequence>MNMFQFGFFLALICVAVSLPPPYGYNGFHSFGTPRLLARPRPETTWGESANKTSTTVQCSRFQTSTLMMTPNFDDFNASIIDVMKPLASENVNCSNQCLTFICHVNENITYGGGCFKDFNEICRERTFYWMQPSANESCSKIENSFVSYQCKEDFCNDIPKQSEGLMRCMINVLVESYDFLIGESLFNFVPFNKRPANNIGTDPFPDTTTTTPIPTVQTIKPLIVNTTTVKPSSPTKTTDSVLPSDSSESTTVTTTTTKSAASKTEFKTFSMILSGFILALYY</sequence>
<dbReference type="Proteomes" id="UP000887579">
    <property type="component" value="Unplaced"/>
</dbReference>
<proteinExistence type="predicted"/>
<accession>A0AC34GRN4</accession>
<evidence type="ECO:0000313" key="1">
    <source>
        <dbReference type="Proteomes" id="UP000887579"/>
    </source>
</evidence>
<dbReference type="WBParaSite" id="ES5_v2.g7217.t1">
    <property type="protein sequence ID" value="ES5_v2.g7217.t1"/>
    <property type="gene ID" value="ES5_v2.g7217"/>
</dbReference>
<name>A0AC34GRN4_9BILA</name>
<reference evidence="2" key="1">
    <citation type="submission" date="2022-11" db="UniProtKB">
        <authorList>
            <consortium name="WormBaseParasite"/>
        </authorList>
    </citation>
    <scope>IDENTIFICATION</scope>
</reference>